<proteinExistence type="predicted"/>
<dbReference type="AlphaFoldDB" id="A0A7N2KXH0"/>
<dbReference type="EnsemblPlants" id="QL02p051672:mrna">
    <property type="protein sequence ID" value="QL02p051672:mrna"/>
    <property type="gene ID" value="QL02p051672"/>
</dbReference>
<accession>A0A7N2KXH0</accession>
<dbReference type="Gramene" id="QL02p051672:mrna">
    <property type="protein sequence ID" value="QL02p051672:mrna"/>
    <property type="gene ID" value="QL02p051672"/>
</dbReference>
<dbReference type="Proteomes" id="UP000594261">
    <property type="component" value="Chromosome 2"/>
</dbReference>
<reference evidence="2" key="1">
    <citation type="journal article" date="2016" name="G3 (Bethesda)">
        <title>First Draft Assembly and Annotation of the Genome of a California Endemic Oak Quercus lobata Nee (Fagaceae).</title>
        <authorList>
            <person name="Sork V.L."/>
            <person name="Fitz-Gibbon S.T."/>
            <person name="Puiu D."/>
            <person name="Crepeau M."/>
            <person name="Gugger P.F."/>
            <person name="Sherman R."/>
            <person name="Stevens K."/>
            <person name="Langley C.H."/>
            <person name="Pellegrini M."/>
            <person name="Salzberg S.L."/>
        </authorList>
    </citation>
    <scope>NUCLEOTIDE SEQUENCE [LARGE SCALE GENOMIC DNA]</scope>
    <source>
        <strain evidence="2">cv. SW786</strain>
    </source>
</reference>
<protein>
    <recommendedName>
        <fullName evidence="3">RNase H type-1 domain-containing protein</fullName>
    </recommendedName>
</protein>
<reference evidence="1" key="2">
    <citation type="submission" date="2021-01" db="UniProtKB">
        <authorList>
            <consortium name="EnsemblPlants"/>
        </authorList>
    </citation>
    <scope>IDENTIFICATION</scope>
</reference>
<evidence type="ECO:0000313" key="1">
    <source>
        <dbReference type="EnsemblPlants" id="QL02p051672:mrna"/>
    </source>
</evidence>
<sequence>MDAITRAFWWGHDLGVRKMHLLNLDNICTPKKDGGIGLKKFSIMNQVMLAKQYWRISHNPQSFISRTFKARYFPRSSIHDWSGHDIPLDHPPWYPLQTDNPNFRFGTVVDLIDCTSHTWKPGLVRTVYLPQCAYNLLHRDSTSFNENRSRQHNVHLASWKLVWKMGVPLKKKAKRCGFAYEAINMQETALFHGASTCTYDSTFNAIQEAKVIAAMKARNLGFTHVLFLSDNKRST</sequence>
<keyword evidence="2" id="KW-1185">Reference proteome</keyword>
<evidence type="ECO:0000313" key="2">
    <source>
        <dbReference type="Proteomes" id="UP000594261"/>
    </source>
</evidence>
<name>A0A7N2KXH0_QUELO</name>
<dbReference type="InParanoid" id="A0A7N2KXH0"/>
<organism evidence="1 2">
    <name type="scientific">Quercus lobata</name>
    <name type="common">Valley oak</name>
    <dbReference type="NCBI Taxonomy" id="97700"/>
    <lineage>
        <taxon>Eukaryota</taxon>
        <taxon>Viridiplantae</taxon>
        <taxon>Streptophyta</taxon>
        <taxon>Embryophyta</taxon>
        <taxon>Tracheophyta</taxon>
        <taxon>Spermatophyta</taxon>
        <taxon>Magnoliopsida</taxon>
        <taxon>eudicotyledons</taxon>
        <taxon>Gunneridae</taxon>
        <taxon>Pentapetalae</taxon>
        <taxon>rosids</taxon>
        <taxon>fabids</taxon>
        <taxon>Fagales</taxon>
        <taxon>Fagaceae</taxon>
        <taxon>Quercus</taxon>
    </lineage>
</organism>
<evidence type="ECO:0008006" key="3">
    <source>
        <dbReference type="Google" id="ProtNLM"/>
    </source>
</evidence>